<evidence type="ECO:0000256" key="4">
    <source>
        <dbReference type="ARBA" id="ARBA00023136"/>
    </source>
</evidence>
<dbReference type="InParanoid" id="C4R0R0"/>
<dbReference type="GO" id="GO:0006888">
    <property type="term" value="P:endoplasmic reticulum to Golgi vesicle-mediated transport"/>
    <property type="evidence" value="ECO:0007669"/>
    <property type="project" value="EnsemblFungi"/>
</dbReference>
<dbReference type="KEGG" id="ppa:PAS_chr2-1_0457"/>
<keyword evidence="3 5" id="KW-1133">Transmembrane helix</keyword>
<dbReference type="FunCoup" id="C4R0R0">
    <property type="interactions" value="543"/>
</dbReference>
<evidence type="ECO:0000256" key="1">
    <source>
        <dbReference type="ARBA" id="ARBA00004141"/>
    </source>
</evidence>
<evidence type="ECO:0000313" key="7">
    <source>
        <dbReference type="EMBL" id="CAY69084.1"/>
    </source>
</evidence>
<feature type="domain" description="Sugar phosphate transporter" evidence="6">
    <location>
        <begin position="84"/>
        <end position="293"/>
    </location>
</feature>
<dbReference type="EMBL" id="FN392320">
    <property type="protein sequence ID" value="CAY69084.1"/>
    <property type="molecule type" value="Genomic_DNA"/>
</dbReference>
<sequence>MIITQNLVSYSGSSLNHDGKGNSRILLSSTNFQHRTPSEPLNGTAYNHESDFVVRKTRSNSSSHSNVSFHGYNLRSLLPYVNFKLCGMCFLWYSSSVVSNNSTKQILRQFSYPVTLTEFQFLLNAFFCLVTIIAVNQHDSRVYKTSSKMSKRFPPGTFPKDIDSAFFTLKDSFLTIKRNILSTTIPMGMFQFLGHITGHKATSIIPVSLVHTIKALSPIVTVFAYRLIFHKHYPIKTYLTLIPLVSGVMLSCLKNNLSINNDLFFQGCLFAFLSMLIFVSQNIFAKKALTFKENQLNGDVDSKLKGDDDTILPQYKNSENNKAEKFDKLTILFYCSIIGFSLTLPLYVILESNVFVQQKTLSLLQLTPGLLFLLILNGFAHFCQSLVAFQILGMISPINYSIANIMKRITIIGFSIFWEATKLNNVQWCGLVLTIIGLYSYDKWGAVKN</sequence>
<feature type="transmembrane region" description="Helical" evidence="5">
    <location>
        <begin position="331"/>
        <end position="350"/>
    </location>
</feature>
<reference evidence="7 8" key="1">
    <citation type="journal article" date="2009" name="Nat. Biotechnol.">
        <title>Genome sequence of the recombinant protein production host Pichia pastoris.</title>
        <authorList>
            <person name="De Schutter K."/>
            <person name="Lin Y.C."/>
            <person name="Tiels P."/>
            <person name="Van Hecke A."/>
            <person name="Glinka S."/>
            <person name="Weber-Lehmann J."/>
            <person name="Rouze P."/>
            <person name="Van de Peer Y."/>
            <person name="Callewaert N."/>
        </authorList>
    </citation>
    <scope>NUCLEOTIDE SEQUENCE [LARGE SCALE GENOMIC DNA]</scope>
    <source>
        <strain evidence="8">GS115 / ATCC 20864</strain>
    </source>
</reference>
<evidence type="ECO:0000256" key="5">
    <source>
        <dbReference type="SAM" id="Phobius"/>
    </source>
</evidence>
<dbReference type="GO" id="GO:0005783">
    <property type="term" value="C:endoplasmic reticulum"/>
    <property type="evidence" value="ECO:0007669"/>
    <property type="project" value="EnsemblFungi"/>
</dbReference>
<evidence type="ECO:0000256" key="2">
    <source>
        <dbReference type="ARBA" id="ARBA00022692"/>
    </source>
</evidence>
<feature type="domain" description="Sugar phosphate transporter" evidence="6">
    <location>
        <begin position="322"/>
        <end position="441"/>
    </location>
</feature>
<organism evidence="7 8">
    <name type="scientific">Komagataella phaffii (strain GS115 / ATCC 20864)</name>
    <name type="common">Yeast</name>
    <name type="synonym">Pichia pastoris</name>
    <dbReference type="NCBI Taxonomy" id="644223"/>
    <lineage>
        <taxon>Eukaryota</taxon>
        <taxon>Fungi</taxon>
        <taxon>Dikarya</taxon>
        <taxon>Ascomycota</taxon>
        <taxon>Saccharomycotina</taxon>
        <taxon>Pichiomycetes</taxon>
        <taxon>Pichiales</taxon>
        <taxon>Pichiaceae</taxon>
        <taxon>Komagataella</taxon>
    </lineage>
</organism>
<dbReference type="RefSeq" id="XP_002491364.1">
    <property type="nucleotide sequence ID" value="XM_002491319.1"/>
</dbReference>
<feature type="transmembrane region" description="Helical" evidence="5">
    <location>
        <begin position="263"/>
        <end position="285"/>
    </location>
</feature>
<dbReference type="GO" id="GO:0016020">
    <property type="term" value="C:membrane"/>
    <property type="evidence" value="ECO:0007669"/>
    <property type="project" value="UniProtKB-SubCell"/>
</dbReference>
<accession>C4R0R0</accession>
<protein>
    <submittedName>
        <fullName evidence="7">Protein involved in ER-to-Golgi transport</fullName>
    </submittedName>
</protein>
<gene>
    <name evidence="7" type="ordered locus">PAS_chr2-1_0457</name>
</gene>
<name>C4R0R0_KOMPG</name>
<dbReference type="Proteomes" id="UP000000314">
    <property type="component" value="Chromosome 2"/>
</dbReference>
<dbReference type="InterPro" id="IPR004853">
    <property type="entry name" value="Sugar_P_trans_dom"/>
</dbReference>
<feature type="transmembrane region" description="Helical" evidence="5">
    <location>
        <begin position="77"/>
        <end position="94"/>
    </location>
</feature>
<comment type="subcellular location">
    <subcellularLocation>
        <location evidence="1">Membrane</location>
        <topology evidence="1">Multi-pass membrane protein</topology>
    </subcellularLocation>
</comment>
<dbReference type="AlphaFoldDB" id="C4R0R0"/>
<dbReference type="GeneID" id="8198924"/>
<dbReference type="STRING" id="644223.C4R0R0"/>
<dbReference type="OMA" id="FWYTVSS"/>
<evidence type="ECO:0000256" key="3">
    <source>
        <dbReference type="ARBA" id="ARBA00022989"/>
    </source>
</evidence>
<proteinExistence type="predicted"/>
<feature type="transmembrane region" description="Helical" evidence="5">
    <location>
        <begin position="114"/>
        <end position="135"/>
    </location>
</feature>
<dbReference type="InterPro" id="IPR050186">
    <property type="entry name" value="TPT_transporter"/>
</dbReference>
<keyword evidence="2 5" id="KW-0812">Transmembrane</keyword>
<dbReference type="Pfam" id="PF03151">
    <property type="entry name" value="TPT"/>
    <property type="match status" value="2"/>
</dbReference>
<keyword evidence="4 5" id="KW-0472">Membrane</keyword>
<dbReference type="PANTHER" id="PTHR11132">
    <property type="entry name" value="SOLUTE CARRIER FAMILY 35"/>
    <property type="match status" value="1"/>
</dbReference>
<keyword evidence="8" id="KW-1185">Reference proteome</keyword>
<feature type="transmembrane region" description="Helical" evidence="5">
    <location>
        <begin position="370"/>
        <end position="398"/>
    </location>
</feature>
<evidence type="ECO:0000259" key="6">
    <source>
        <dbReference type="Pfam" id="PF03151"/>
    </source>
</evidence>
<dbReference type="eggNOG" id="KOG1441">
    <property type="taxonomic scope" value="Eukaryota"/>
</dbReference>
<feature type="transmembrane region" description="Helical" evidence="5">
    <location>
        <begin position="204"/>
        <end position="225"/>
    </location>
</feature>
<evidence type="ECO:0000313" key="8">
    <source>
        <dbReference type="Proteomes" id="UP000000314"/>
    </source>
</evidence>
<dbReference type="OrthoDB" id="1588579at2759"/>
<dbReference type="HOGENOM" id="CLU_019048_4_1_1"/>